<dbReference type="EMBL" id="JAKNSF020000010">
    <property type="protein sequence ID" value="KAK7736347.1"/>
    <property type="molecule type" value="Genomic_DNA"/>
</dbReference>
<feature type="compositionally biased region" description="Low complexity" evidence="1">
    <location>
        <begin position="1"/>
        <end position="18"/>
    </location>
</feature>
<evidence type="ECO:0000259" key="2">
    <source>
        <dbReference type="PROSITE" id="PS50097"/>
    </source>
</evidence>
<accession>A0ABR1PGT5</accession>
<dbReference type="Pfam" id="PF00651">
    <property type="entry name" value="BTB"/>
    <property type="match status" value="1"/>
</dbReference>
<dbReference type="Gene3D" id="3.30.710.10">
    <property type="entry name" value="Potassium Channel Kv1.1, Chain A"/>
    <property type="match status" value="1"/>
</dbReference>
<protein>
    <recommendedName>
        <fullName evidence="2">BTB domain-containing protein</fullName>
    </recommendedName>
</protein>
<keyword evidence="4" id="KW-1185">Reference proteome</keyword>
<dbReference type="Proteomes" id="UP001430848">
    <property type="component" value="Unassembled WGS sequence"/>
</dbReference>
<evidence type="ECO:0000313" key="3">
    <source>
        <dbReference type="EMBL" id="KAK7736347.1"/>
    </source>
</evidence>
<dbReference type="SUPFAM" id="SSF54695">
    <property type="entry name" value="POZ domain"/>
    <property type="match status" value="1"/>
</dbReference>
<organism evidence="3 4">
    <name type="scientific">Diaporthe eres</name>
    <name type="common">Phomopsis oblonga</name>
    <dbReference type="NCBI Taxonomy" id="83184"/>
    <lineage>
        <taxon>Eukaryota</taxon>
        <taxon>Fungi</taxon>
        <taxon>Dikarya</taxon>
        <taxon>Ascomycota</taxon>
        <taxon>Pezizomycotina</taxon>
        <taxon>Sordariomycetes</taxon>
        <taxon>Sordariomycetidae</taxon>
        <taxon>Diaporthales</taxon>
        <taxon>Diaporthaceae</taxon>
        <taxon>Diaporthe</taxon>
        <taxon>Diaporthe eres species complex</taxon>
    </lineage>
</organism>
<reference evidence="3 4" key="1">
    <citation type="submission" date="2024-02" db="EMBL/GenBank/DDBJ databases">
        <title>De novo assembly and annotation of 12 fungi associated with fruit tree decline syndrome in Ontario, Canada.</title>
        <authorList>
            <person name="Sulman M."/>
            <person name="Ellouze W."/>
            <person name="Ilyukhin E."/>
        </authorList>
    </citation>
    <scope>NUCLEOTIDE SEQUENCE [LARGE SCALE GENOMIC DNA]</scope>
    <source>
        <strain evidence="3 4">M169</strain>
    </source>
</reference>
<proteinExistence type="predicted"/>
<comment type="caution">
    <text evidence="3">The sequence shown here is derived from an EMBL/GenBank/DDBJ whole genome shotgun (WGS) entry which is preliminary data.</text>
</comment>
<dbReference type="InterPro" id="IPR000210">
    <property type="entry name" value="BTB/POZ_dom"/>
</dbReference>
<feature type="region of interest" description="Disordered" evidence="1">
    <location>
        <begin position="1"/>
        <end position="29"/>
    </location>
</feature>
<feature type="domain" description="BTB" evidence="2">
    <location>
        <begin position="54"/>
        <end position="140"/>
    </location>
</feature>
<name>A0ABR1PGT5_DIAER</name>
<sequence length="146" mass="16311">MATPSNASETTAASVTSTGPSTRSDLPAPEVVQVPVNSIHLASDLRMLESGDLSDFTMICDGEELKVHRFVLSRCSYFKPMVSEPAVKNGFNPFEIQRLPRYIYSLLELQPAFKKGSESSITITDFKLFEVNWLLRYIYSLLARGK</sequence>
<evidence type="ECO:0000256" key="1">
    <source>
        <dbReference type="SAM" id="MobiDB-lite"/>
    </source>
</evidence>
<dbReference type="PROSITE" id="PS50097">
    <property type="entry name" value="BTB"/>
    <property type="match status" value="1"/>
</dbReference>
<dbReference type="InterPro" id="IPR011333">
    <property type="entry name" value="SKP1/BTB/POZ_sf"/>
</dbReference>
<gene>
    <name evidence="3" type="ORF">SLS63_003324</name>
</gene>
<evidence type="ECO:0000313" key="4">
    <source>
        <dbReference type="Proteomes" id="UP001430848"/>
    </source>
</evidence>